<organism evidence="7 8">
    <name type="scientific">Chromobacterium sinusclupearum</name>
    <dbReference type="NCBI Taxonomy" id="2077146"/>
    <lineage>
        <taxon>Bacteria</taxon>
        <taxon>Pseudomonadati</taxon>
        <taxon>Pseudomonadota</taxon>
        <taxon>Betaproteobacteria</taxon>
        <taxon>Neisseriales</taxon>
        <taxon>Chromobacteriaceae</taxon>
        <taxon>Chromobacterium</taxon>
    </lineage>
</organism>
<dbReference type="AlphaFoldDB" id="A0A2K4MIW4"/>
<dbReference type="EMBL" id="PPTF01000085">
    <property type="protein sequence ID" value="POA97013.1"/>
    <property type="molecule type" value="Genomic_DNA"/>
</dbReference>
<evidence type="ECO:0000256" key="3">
    <source>
        <dbReference type="ARBA" id="ARBA00022801"/>
    </source>
</evidence>
<feature type="region of interest" description="Disordered" evidence="5">
    <location>
        <begin position="36"/>
        <end position="60"/>
    </location>
</feature>
<comment type="similarity">
    <text evidence="1">Belongs to the peptidase C40 family.</text>
</comment>
<evidence type="ECO:0000259" key="6">
    <source>
        <dbReference type="PROSITE" id="PS51935"/>
    </source>
</evidence>
<accession>A0A2K4MIW4</accession>
<dbReference type="InterPro" id="IPR000064">
    <property type="entry name" value="NLP_P60_dom"/>
</dbReference>
<keyword evidence="8" id="KW-1185">Reference proteome</keyword>
<name>A0A2K4MIW4_9NEIS</name>
<comment type="caution">
    <text evidence="7">The sequence shown here is derived from an EMBL/GenBank/DDBJ whole genome shotgun (WGS) entry which is preliminary data.</text>
</comment>
<proteinExistence type="inferred from homology"/>
<dbReference type="GO" id="GO:0008234">
    <property type="term" value="F:cysteine-type peptidase activity"/>
    <property type="evidence" value="ECO:0007669"/>
    <property type="project" value="UniProtKB-KW"/>
</dbReference>
<dbReference type="Gene3D" id="3.90.1720.10">
    <property type="entry name" value="endopeptidase domain like (from Nostoc punctiforme)"/>
    <property type="match status" value="1"/>
</dbReference>
<dbReference type="GO" id="GO:0006508">
    <property type="term" value="P:proteolysis"/>
    <property type="evidence" value="ECO:0007669"/>
    <property type="project" value="UniProtKB-KW"/>
</dbReference>
<dbReference type="InterPro" id="IPR038765">
    <property type="entry name" value="Papain-like_cys_pep_sf"/>
</dbReference>
<dbReference type="PANTHER" id="PTHR47053:SF1">
    <property type="entry name" value="MUREIN DD-ENDOPEPTIDASE MEPH-RELATED"/>
    <property type="match status" value="1"/>
</dbReference>
<protein>
    <recommendedName>
        <fullName evidence="6">NlpC/P60 domain-containing protein</fullName>
    </recommendedName>
</protein>
<evidence type="ECO:0000256" key="2">
    <source>
        <dbReference type="ARBA" id="ARBA00022670"/>
    </source>
</evidence>
<reference evidence="7 8" key="1">
    <citation type="submission" date="2018-01" db="EMBL/GenBank/DDBJ databases">
        <title>Genomic Sequence of Chromobacterium MWU13-2610 from wild cranberry bogs within the Cape Cod National Seashore.</title>
        <authorList>
            <person name="O'Hara-Hanley K."/>
            <person name="Soby S."/>
            <person name="Harrison A."/>
        </authorList>
    </citation>
    <scope>NUCLEOTIDE SEQUENCE [LARGE SCALE GENOMIC DNA]</scope>
    <source>
        <strain evidence="7 8">MWU13-2610</strain>
    </source>
</reference>
<keyword evidence="4" id="KW-0788">Thiol protease</keyword>
<dbReference type="InterPro" id="IPR006311">
    <property type="entry name" value="TAT_signal"/>
</dbReference>
<feature type="domain" description="NlpC/P60" evidence="6">
    <location>
        <begin position="58"/>
        <end position="186"/>
    </location>
</feature>
<sequence length="188" mass="20104">MSESTLDQDGAARRQLLRGAALAGLAALLAACGTTPVKTSQRPPYRPGKPSGDTSLSSLSADGDGREILLYTIGLLDGGYRFGGSNPEAGLDCSGMVSYIYQNAIGIKLPHNAAQIANMAKPIPDSQRQVGDLVFFNTMNRPFSHMGIYIGDGKFVHAPRTNSTIRVARLDNVYFAPRYEGARTVLRA</sequence>
<dbReference type="PROSITE" id="PS51318">
    <property type="entry name" value="TAT"/>
    <property type="match status" value="1"/>
</dbReference>
<dbReference type="RefSeq" id="WP_103321628.1">
    <property type="nucleotide sequence ID" value="NZ_PPTF01000085.1"/>
</dbReference>
<keyword evidence="2" id="KW-0645">Protease</keyword>
<dbReference type="Pfam" id="PF00877">
    <property type="entry name" value="NLPC_P60"/>
    <property type="match status" value="1"/>
</dbReference>
<dbReference type="SUPFAM" id="SSF54001">
    <property type="entry name" value="Cysteine proteinases"/>
    <property type="match status" value="1"/>
</dbReference>
<dbReference type="InterPro" id="IPR051202">
    <property type="entry name" value="Peptidase_C40"/>
</dbReference>
<evidence type="ECO:0000256" key="5">
    <source>
        <dbReference type="SAM" id="MobiDB-lite"/>
    </source>
</evidence>
<dbReference type="PANTHER" id="PTHR47053">
    <property type="entry name" value="MUREIN DD-ENDOPEPTIDASE MEPH-RELATED"/>
    <property type="match status" value="1"/>
</dbReference>
<dbReference type="Proteomes" id="UP000236416">
    <property type="component" value="Unassembled WGS sequence"/>
</dbReference>
<dbReference type="PROSITE" id="PS51935">
    <property type="entry name" value="NLPC_P60"/>
    <property type="match status" value="1"/>
</dbReference>
<evidence type="ECO:0000313" key="7">
    <source>
        <dbReference type="EMBL" id="POA97013.1"/>
    </source>
</evidence>
<keyword evidence="3" id="KW-0378">Hydrolase</keyword>
<gene>
    <name evidence="7" type="ORF">C2134_18850</name>
</gene>
<evidence type="ECO:0000313" key="8">
    <source>
        <dbReference type="Proteomes" id="UP000236416"/>
    </source>
</evidence>
<evidence type="ECO:0000256" key="1">
    <source>
        <dbReference type="ARBA" id="ARBA00007074"/>
    </source>
</evidence>
<evidence type="ECO:0000256" key="4">
    <source>
        <dbReference type="ARBA" id="ARBA00022807"/>
    </source>
</evidence>